<dbReference type="InterPro" id="IPR009057">
    <property type="entry name" value="Homeodomain-like_sf"/>
</dbReference>
<dbReference type="SUPFAM" id="SSF46689">
    <property type="entry name" value="Homeodomain-like"/>
    <property type="match status" value="1"/>
</dbReference>
<dbReference type="InterPro" id="IPR051552">
    <property type="entry name" value="HptR"/>
</dbReference>
<keyword evidence="2" id="KW-0963">Cytoplasm</keyword>
<dbReference type="PANTHER" id="PTHR42713">
    <property type="entry name" value="HISTIDINE KINASE-RELATED"/>
    <property type="match status" value="1"/>
</dbReference>
<dbReference type="InterPro" id="IPR018062">
    <property type="entry name" value="HTH_AraC-typ_CS"/>
</dbReference>
<dbReference type="InterPro" id="IPR011006">
    <property type="entry name" value="CheY-like_superfamily"/>
</dbReference>
<dbReference type="SUPFAM" id="SSF52172">
    <property type="entry name" value="CheY-like"/>
    <property type="match status" value="1"/>
</dbReference>
<evidence type="ECO:0000256" key="6">
    <source>
        <dbReference type="ARBA" id="ARBA00023125"/>
    </source>
</evidence>
<sequence>MGQGGIRVKARYQVVIADDEPIIREGIRDAVNWEELGMSVLGEVEDGEEALELALDKAVDIMLVDMNMPFMDGIELIRRLRSERPGCRFVVISGHDEFAFAQEALRLGVEDYLLKPMDPKQLHSVLSRVGHELDEERRHDHYIKLASEQIDRNIPLLRQRFCQEWMEGLMAGEDIVEKLDFLRLPNTVPAQIGVIRWPAVAARESLMKENDRQLFLFAAENISSELLAPLRHVIFHDQNGLIGICLWEEAPEGVGAVIEREVGRYLNIAVQAYFGAVTDGMSTVPEVYRSCREQVYRESRLSPLVRRARQLIGERYADPEWTLEAAASRLQVSPVYLSRVLKKELHTSFVSLVSSARIAKAVRLLDSTSLPMHEIALLSGYESQHYFSTAFKKRMGVSPNQYRKGSAAK</sequence>
<dbReference type="PROSITE" id="PS01124">
    <property type="entry name" value="HTH_ARAC_FAMILY_2"/>
    <property type="match status" value="1"/>
</dbReference>
<dbReference type="SMART" id="SM00448">
    <property type="entry name" value="REC"/>
    <property type="match status" value="1"/>
</dbReference>
<evidence type="ECO:0000256" key="3">
    <source>
        <dbReference type="ARBA" id="ARBA00022553"/>
    </source>
</evidence>
<reference evidence="11 12" key="1">
    <citation type="submission" date="2022-10" db="EMBL/GenBank/DDBJ databases">
        <title>Paenibacillus description and whole genome data of maize root bacterial community.</title>
        <authorList>
            <person name="Marton D."/>
            <person name="Farkas M."/>
            <person name="Cserhati M."/>
        </authorList>
    </citation>
    <scope>NUCLEOTIDE SEQUENCE [LARGE SCALE GENOMIC DNA]</scope>
    <source>
        <strain evidence="11 12">P96</strain>
    </source>
</reference>
<accession>A0ABT9FWM2</accession>
<gene>
    <name evidence="11" type="ORF">OIN60_20040</name>
</gene>
<dbReference type="Gene3D" id="3.40.50.2300">
    <property type="match status" value="1"/>
</dbReference>
<comment type="subcellular location">
    <subcellularLocation>
        <location evidence="1">Cytoplasm</location>
    </subcellularLocation>
</comment>
<name>A0ABT9FWM2_9BACL</name>
<keyword evidence="5" id="KW-0805">Transcription regulation</keyword>
<keyword evidence="4" id="KW-0902">Two-component regulatory system</keyword>
<dbReference type="CDD" id="cd17536">
    <property type="entry name" value="REC_YesN-like"/>
    <property type="match status" value="1"/>
</dbReference>
<evidence type="ECO:0000256" key="8">
    <source>
        <dbReference type="PROSITE-ProRule" id="PRU00169"/>
    </source>
</evidence>
<dbReference type="Proteomes" id="UP001241848">
    <property type="component" value="Unassembled WGS sequence"/>
</dbReference>
<evidence type="ECO:0000313" key="12">
    <source>
        <dbReference type="Proteomes" id="UP001241848"/>
    </source>
</evidence>
<evidence type="ECO:0000313" key="11">
    <source>
        <dbReference type="EMBL" id="MDP4099020.1"/>
    </source>
</evidence>
<evidence type="ECO:0000256" key="4">
    <source>
        <dbReference type="ARBA" id="ARBA00023012"/>
    </source>
</evidence>
<proteinExistence type="predicted"/>
<evidence type="ECO:0000259" key="10">
    <source>
        <dbReference type="PROSITE" id="PS50110"/>
    </source>
</evidence>
<dbReference type="EMBL" id="JAPCKK010000031">
    <property type="protein sequence ID" value="MDP4099020.1"/>
    <property type="molecule type" value="Genomic_DNA"/>
</dbReference>
<dbReference type="InterPro" id="IPR001789">
    <property type="entry name" value="Sig_transdc_resp-reg_receiver"/>
</dbReference>
<dbReference type="PROSITE" id="PS50110">
    <property type="entry name" value="RESPONSE_REGULATORY"/>
    <property type="match status" value="1"/>
</dbReference>
<evidence type="ECO:0000256" key="2">
    <source>
        <dbReference type="ARBA" id="ARBA00022490"/>
    </source>
</evidence>
<keyword evidence="3 8" id="KW-0597">Phosphoprotein</keyword>
<dbReference type="InterPro" id="IPR018060">
    <property type="entry name" value="HTH_AraC"/>
</dbReference>
<feature type="modified residue" description="4-aspartylphosphate" evidence="8">
    <location>
        <position position="65"/>
    </location>
</feature>
<feature type="domain" description="HTH araC/xylS-type" evidence="9">
    <location>
        <begin position="306"/>
        <end position="405"/>
    </location>
</feature>
<evidence type="ECO:0000256" key="1">
    <source>
        <dbReference type="ARBA" id="ARBA00004496"/>
    </source>
</evidence>
<dbReference type="Pfam" id="PF12833">
    <property type="entry name" value="HTH_18"/>
    <property type="match status" value="1"/>
</dbReference>
<dbReference type="Gene3D" id="1.10.10.60">
    <property type="entry name" value="Homeodomain-like"/>
    <property type="match status" value="2"/>
</dbReference>
<keyword evidence="7" id="KW-0804">Transcription</keyword>
<dbReference type="PRINTS" id="PR00032">
    <property type="entry name" value="HTHARAC"/>
</dbReference>
<dbReference type="InterPro" id="IPR020449">
    <property type="entry name" value="Tscrpt_reg_AraC-type_HTH"/>
</dbReference>
<evidence type="ECO:0000256" key="7">
    <source>
        <dbReference type="ARBA" id="ARBA00023163"/>
    </source>
</evidence>
<keyword evidence="6" id="KW-0238">DNA-binding</keyword>
<evidence type="ECO:0000259" key="9">
    <source>
        <dbReference type="PROSITE" id="PS01124"/>
    </source>
</evidence>
<dbReference type="PROSITE" id="PS00041">
    <property type="entry name" value="HTH_ARAC_FAMILY_1"/>
    <property type="match status" value="1"/>
</dbReference>
<evidence type="ECO:0000256" key="5">
    <source>
        <dbReference type="ARBA" id="ARBA00023015"/>
    </source>
</evidence>
<keyword evidence="12" id="KW-1185">Reference proteome</keyword>
<dbReference type="Pfam" id="PF00072">
    <property type="entry name" value="Response_reg"/>
    <property type="match status" value="1"/>
</dbReference>
<comment type="caution">
    <text evidence="11">The sequence shown here is derived from an EMBL/GenBank/DDBJ whole genome shotgun (WGS) entry which is preliminary data.</text>
</comment>
<organism evidence="11 12">
    <name type="scientific">Paenibacillus zeirhizosphaerae</name>
    <dbReference type="NCBI Taxonomy" id="2987519"/>
    <lineage>
        <taxon>Bacteria</taxon>
        <taxon>Bacillati</taxon>
        <taxon>Bacillota</taxon>
        <taxon>Bacilli</taxon>
        <taxon>Bacillales</taxon>
        <taxon>Paenibacillaceae</taxon>
        <taxon>Paenibacillus</taxon>
    </lineage>
</organism>
<feature type="domain" description="Response regulatory" evidence="10">
    <location>
        <begin position="13"/>
        <end position="130"/>
    </location>
</feature>
<dbReference type="SMART" id="SM00342">
    <property type="entry name" value="HTH_ARAC"/>
    <property type="match status" value="1"/>
</dbReference>
<protein>
    <submittedName>
        <fullName evidence="11">Response regulator</fullName>
    </submittedName>
</protein>
<dbReference type="PANTHER" id="PTHR42713:SF3">
    <property type="entry name" value="TRANSCRIPTIONAL REGULATORY PROTEIN HPTR"/>
    <property type="match status" value="1"/>
</dbReference>